<dbReference type="Proteomes" id="UP000472260">
    <property type="component" value="Unassembled WGS sequence"/>
</dbReference>
<dbReference type="GO" id="GO:0006511">
    <property type="term" value="P:ubiquitin-dependent protein catabolic process"/>
    <property type="evidence" value="ECO:0007669"/>
    <property type="project" value="TreeGrafter"/>
</dbReference>
<evidence type="ECO:0000256" key="1">
    <source>
        <dbReference type="ARBA" id="ARBA00022679"/>
    </source>
</evidence>
<dbReference type="InterPro" id="IPR000408">
    <property type="entry name" value="Reg_chr_condens"/>
</dbReference>
<dbReference type="GO" id="GO:0005737">
    <property type="term" value="C:cytoplasm"/>
    <property type="evidence" value="ECO:0007669"/>
    <property type="project" value="TreeGrafter"/>
</dbReference>
<gene>
    <name evidence="7" type="primary">LOC107684307</name>
</gene>
<dbReference type="InterPro" id="IPR058923">
    <property type="entry name" value="RCC1-like_dom"/>
</dbReference>
<organism evidence="7 8">
    <name type="scientific">Sinocyclocheilus anshuiensis</name>
    <dbReference type="NCBI Taxonomy" id="1608454"/>
    <lineage>
        <taxon>Eukaryota</taxon>
        <taxon>Metazoa</taxon>
        <taxon>Chordata</taxon>
        <taxon>Craniata</taxon>
        <taxon>Vertebrata</taxon>
        <taxon>Euteleostomi</taxon>
        <taxon>Actinopterygii</taxon>
        <taxon>Neopterygii</taxon>
        <taxon>Teleostei</taxon>
        <taxon>Ostariophysi</taxon>
        <taxon>Cypriniformes</taxon>
        <taxon>Cyprinidae</taxon>
        <taxon>Cyprininae</taxon>
        <taxon>Sinocyclocheilus</taxon>
    </lineage>
</organism>
<dbReference type="PROSITE" id="PS50237">
    <property type="entry name" value="HECT"/>
    <property type="match status" value="1"/>
</dbReference>
<keyword evidence="3 4" id="KW-0833">Ubl conjugation pathway</keyword>
<evidence type="ECO:0000256" key="3">
    <source>
        <dbReference type="ARBA" id="ARBA00022786"/>
    </source>
</evidence>
<dbReference type="InterPro" id="IPR051709">
    <property type="entry name" value="Ub-ligase/GTPase-reg"/>
</dbReference>
<dbReference type="PANTHER" id="PTHR45622:SF73">
    <property type="entry name" value="E3 UBIQUITIN-PROTEIN LIGASE HERC4-LIKE ISOFORM X1-RELATED"/>
    <property type="match status" value="1"/>
</dbReference>
<feature type="repeat" description="RCC1" evidence="5">
    <location>
        <begin position="137"/>
        <end position="189"/>
    </location>
</feature>
<dbReference type="Ensembl" id="ENSSANT00000102124.1">
    <property type="protein sequence ID" value="ENSSANP00000096147.1"/>
    <property type="gene ID" value="ENSSANG00000047387.1"/>
</dbReference>
<reference evidence="7" key="2">
    <citation type="submission" date="2025-09" db="UniProtKB">
        <authorList>
            <consortium name="Ensembl"/>
        </authorList>
    </citation>
    <scope>IDENTIFICATION</scope>
</reference>
<dbReference type="Gene3D" id="2.130.10.30">
    <property type="entry name" value="Regulator of chromosome condensation 1/beta-lactamase-inhibitor protein II"/>
    <property type="match status" value="1"/>
</dbReference>
<dbReference type="InterPro" id="IPR035983">
    <property type="entry name" value="Hect_E3_ubiquitin_ligase"/>
</dbReference>
<dbReference type="GO" id="GO:0061630">
    <property type="term" value="F:ubiquitin protein ligase activity"/>
    <property type="evidence" value="ECO:0007669"/>
    <property type="project" value="TreeGrafter"/>
</dbReference>
<dbReference type="Pfam" id="PF00632">
    <property type="entry name" value="HECT"/>
    <property type="match status" value="2"/>
</dbReference>
<name>A0A671SJQ4_9TELE</name>
<feature type="repeat" description="RCC1" evidence="5">
    <location>
        <begin position="288"/>
        <end position="343"/>
    </location>
</feature>
<dbReference type="InterPro" id="IPR009091">
    <property type="entry name" value="RCC1/BLIP-II"/>
</dbReference>
<reference evidence="7" key="1">
    <citation type="submission" date="2025-08" db="UniProtKB">
        <authorList>
            <consortium name="Ensembl"/>
        </authorList>
    </citation>
    <scope>IDENTIFICATION</scope>
</reference>
<evidence type="ECO:0000256" key="4">
    <source>
        <dbReference type="PROSITE-ProRule" id="PRU00104"/>
    </source>
</evidence>
<sequence>MLCFWGAQVREGFGLEQPDKVKHGNSGIRSVCPKSKVQDMSAGRSFVGFIRDGQVSVLRLRSEDCDHDGKLTQLQLKNDRIRLILCGGDGAVLLAYGGKVLIMDKSIVCRPLKGLDNRQVIQIACGDHHSMALTTDGQLLVWGENSHGQLGLRKDHPGSPSAQHVQSLSGIPLAQISAGGDHSFVLSLSGVVFGWGKNSAGQLGLRDTTDRHASVVNSLNRKKTVSISCGGEHTATLSKGGTVFTFGSGGSGQLGHKSFKDEHHPRVVAELWGSGHRHHTLVSVASSKLIYSFGCGMQGQLGNEEIIKQSVPFPVNLPTEYNHEYTIAKLIAGKNHSFALLVKELGNELEQPKSNPSREIFTLNDRMIDCWVSKSDTNSWKAIKKNLSFYFNVNVWFCSCDDHYRTSEDHCGLDFDLVKSSFAKLSENKSLISEVVKVVQQMLSSLNPNPTGVESLRVYLLLPELIRHVQEQQRTELTEALASKILQLNPDARKVLETYWSRLPEDWLKNVVDLLKKESAMLIEKIAFQGINWDIPRRLKKFVQILHMVCCNTNRNITKSDFMIYEINDLLIMVSVEKEKYFLFGILCGLALNNNSVVHLPFPLALFKKLLDVKPSLKDLIEFSPVLGKSLQYILDYSDDVEEMDMNFTVSLTEFVDKYLDYILNKSVEEEFEEFKRGFFKACARCMVEMFELEELRGVLVGNEEYDWDILKQNTTYEGSFYAEHPTIISFWEVFEELTSNEKKAFLMFLTGFEKVPILGMSAVKMSVRPLFSFTQDHLPQALTCHSLLDLPVYQNKKTLKAKVIEAINHKRGFWEE</sequence>
<protein>
    <submittedName>
        <fullName evidence="7">Probable E3 ubiquitin-protein ligase HERC4</fullName>
    </submittedName>
</protein>
<dbReference type="Pfam" id="PF25390">
    <property type="entry name" value="WD40_RLD"/>
    <property type="match status" value="1"/>
</dbReference>
<dbReference type="PRINTS" id="PR00633">
    <property type="entry name" value="RCCNDNSATION"/>
</dbReference>
<evidence type="ECO:0000313" key="7">
    <source>
        <dbReference type="Ensembl" id="ENSSANP00000096147.1"/>
    </source>
</evidence>
<feature type="repeat" description="RCC1" evidence="5">
    <location>
        <begin position="190"/>
        <end position="240"/>
    </location>
</feature>
<dbReference type="PROSITE" id="PS50012">
    <property type="entry name" value="RCC1_3"/>
    <property type="match status" value="4"/>
</dbReference>
<keyword evidence="8" id="KW-1185">Reference proteome</keyword>
<dbReference type="SMART" id="SM00119">
    <property type="entry name" value="HECTc"/>
    <property type="match status" value="1"/>
</dbReference>
<dbReference type="FunFam" id="3.30.2410.10:FF:000003">
    <property type="entry name" value="probable E3 ubiquitin-protein ligase HERC4 isoform X1"/>
    <property type="match status" value="1"/>
</dbReference>
<dbReference type="SUPFAM" id="SSF50985">
    <property type="entry name" value="RCC1/BLIP-II"/>
    <property type="match status" value="1"/>
</dbReference>
<keyword evidence="2" id="KW-0677">Repeat</keyword>
<dbReference type="GO" id="GO:0016567">
    <property type="term" value="P:protein ubiquitination"/>
    <property type="evidence" value="ECO:0007669"/>
    <property type="project" value="TreeGrafter"/>
</dbReference>
<evidence type="ECO:0000259" key="6">
    <source>
        <dbReference type="PROSITE" id="PS50237"/>
    </source>
</evidence>
<dbReference type="PROSITE" id="PS00626">
    <property type="entry name" value="RCC1_2"/>
    <property type="match status" value="3"/>
</dbReference>
<dbReference type="AlphaFoldDB" id="A0A671SJQ4"/>
<dbReference type="InterPro" id="IPR000569">
    <property type="entry name" value="HECT_dom"/>
</dbReference>
<dbReference type="SUPFAM" id="SSF56204">
    <property type="entry name" value="Hect, E3 ligase catalytic domain"/>
    <property type="match status" value="1"/>
</dbReference>
<dbReference type="Gene3D" id="3.90.1750.10">
    <property type="entry name" value="Hect, E3 ligase catalytic domains"/>
    <property type="match status" value="2"/>
</dbReference>
<feature type="domain" description="HECT" evidence="6">
    <location>
        <begin position="581"/>
        <end position="817"/>
    </location>
</feature>
<keyword evidence="1" id="KW-0808">Transferase</keyword>
<dbReference type="PANTHER" id="PTHR45622">
    <property type="entry name" value="UBIQUITIN-PROTEIN LIGASE E3A-RELATED"/>
    <property type="match status" value="1"/>
</dbReference>
<feature type="repeat" description="RCC1" evidence="5">
    <location>
        <begin position="241"/>
        <end position="286"/>
    </location>
</feature>
<proteinExistence type="predicted"/>
<dbReference type="Gene3D" id="3.30.2160.10">
    <property type="entry name" value="Hect, E3 ligase catalytic domain"/>
    <property type="match status" value="2"/>
</dbReference>
<evidence type="ECO:0000256" key="2">
    <source>
        <dbReference type="ARBA" id="ARBA00022737"/>
    </source>
</evidence>
<evidence type="ECO:0000313" key="8">
    <source>
        <dbReference type="Proteomes" id="UP000472260"/>
    </source>
</evidence>
<evidence type="ECO:0000256" key="5">
    <source>
        <dbReference type="PROSITE-ProRule" id="PRU00235"/>
    </source>
</evidence>
<accession>A0A671SJQ4</accession>
<feature type="active site" description="Glycyl thioester intermediate" evidence="4">
    <location>
        <position position="785"/>
    </location>
</feature>
<dbReference type="Gene3D" id="3.30.2410.10">
    <property type="entry name" value="Hect, E3 ligase catalytic domain"/>
    <property type="match status" value="1"/>
</dbReference>